<dbReference type="InterPro" id="IPR036388">
    <property type="entry name" value="WH-like_DNA-bd_sf"/>
</dbReference>
<evidence type="ECO:0000313" key="3">
    <source>
        <dbReference type="EMBL" id="RAM35818.1"/>
    </source>
</evidence>
<feature type="domain" description="Winged helix DNA-binding" evidence="2">
    <location>
        <begin position="1"/>
        <end position="65"/>
    </location>
</feature>
<proteinExistence type="predicted"/>
<dbReference type="Proteomes" id="UP000249166">
    <property type="component" value="Unassembled WGS sequence"/>
</dbReference>
<evidence type="ECO:0000313" key="4">
    <source>
        <dbReference type="Proteomes" id="UP000249166"/>
    </source>
</evidence>
<protein>
    <recommendedName>
        <fullName evidence="2">Winged helix DNA-binding domain-containing protein</fullName>
    </recommendedName>
</protein>
<feature type="region of interest" description="Disordered" evidence="1">
    <location>
        <begin position="85"/>
        <end position="140"/>
    </location>
</feature>
<accession>A0A328HBA8</accession>
<evidence type="ECO:0000259" key="2">
    <source>
        <dbReference type="Pfam" id="PF13601"/>
    </source>
</evidence>
<dbReference type="InterPro" id="IPR027395">
    <property type="entry name" value="WH_DNA-bd_dom"/>
</dbReference>
<gene>
    <name evidence="3" type="ORF">DBZ45_16715</name>
</gene>
<dbReference type="AlphaFoldDB" id="A0A328HBA8"/>
<dbReference type="Pfam" id="PF13601">
    <property type="entry name" value="HTH_34"/>
    <property type="match status" value="1"/>
</dbReference>
<comment type="caution">
    <text evidence="3">The sequence shown here is derived from an EMBL/GenBank/DDBJ whole genome shotgun (WGS) entry which is preliminary data.</text>
</comment>
<name>A0A328HBA8_ARTGO</name>
<sequence length="140" mass="14717">MAALARAESLDFKDPRDAIQVSDSVLSKQLSNREQAGNVKIKKTFAGMLPRTSASLTPSGREAWAVPAPDCRRCWLEIGVPVTRPWPGSQHSQASRHHAGSCPPGHSGWPAPGCGRHSPGPAPPGPGLSCPAPRPWCTGG</sequence>
<reference evidence="3 4" key="1">
    <citation type="submission" date="2018-04" db="EMBL/GenBank/DDBJ databases">
        <title>Bacteria isolated from cave deposits of Manipur.</title>
        <authorList>
            <person name="Sahoo D."/>
            <person name="Sarangthem I."/>
            <person name="Nandeibam J."/>
        </authorList>
    </citation>
    <scope>NUCLEOTIDE SEQUENCE [LARGE SCALE GENOMIC DNA]</scope>
    <source>
        <strain evidence="4">mrc11</strain>
    </source>
</reference>
<evidence type="ECO:0000256" key="1">
    <source>
        <dbReference type="SAM" id="MobiDB-lite"/>
    </source>
</evidence>
<dbReference type="EMBL" id="QLNP01000098">
    <property type="protein sequence ID" value="RAM35818.1"/>
    <property type="molecule type" value="Genomic_DNA"/>
</dbReference>
<dbReference type="Gene3D" id="1.10.10.10">
    <property type="entry name" value="Winged helix-like DNA-binding domain superfamily/Winged helix DNA-binding domain"/>
    <property type="match status" value="1"/>
</dbReference>
<dbReference type="OrthoDB" id="4952043at2"/>
<organism evidence="3 4">
    <name type="scientific">Arthrobacter globiformis</name>
    <dbReference type="NCBI Taxonomy" id="1665"/>
    <lineage>
        <taxon>Bacteria</taxon>
        <taxon>Bacillati</taxon>
        <taxon>Actinomycetota</taxon>
        <taxon>Actinomycetes</taxon>
        <taxon>Micrococcales</taxon>
        <taxon>Micrococcaceae</taxon>
        <taxon>Arthrobacter</taxon>
    </lineage>
</organism>